<dbReference type="PANTHER" id="PTHR13156">
    <property type="entry name" value="NADH-UBIQUINONE OXIDOREDUCTASE 13 KD-A SUBUNIT"/>
    <property type="match status" value="1"/>
</dbReference>
<sequence>MSIRSTIAMATSKFRFVQILGKQLKQTPIRHEIPFSTAPKVLKEAAAADLPTHTGQKWDESDFRLARFENASKQVNTRFAIDLIAQVPPKETKSRIVSCNGGGGPLGHPQVYINLDKPGNHTCGYCGLRFVKPDDHHH</sequence>
<gene>
    <name evidence="2" type="primary">EOG090X0NBY</name>
</gene>
<dbReference type="GO" id="GO:0006120">
    <property type="term" value="P:mitochondrial electron transport, NADH to ubiquinone"/>
    <property type="evidence" value="ECO:0007669"/>
    <property type="project" value="TreeGrafter"/>
</dbReference>
<dbReference type="PANTHER" id="PTHR13156:SF0">
    <property type="entry name" value="NADH DEHYDROGENASE [UBIQUINONE] IRON-SULFUR PROTEIN 6, MITOCHONDRIAL"/>
    <property type="match status" value="1"/>
</dbReference>
<dbReference type="InterPro" id="IPR019401">
    <property type="entry name" value="Znf_CHCC"/>
</dbReference>
<protein>
    <submittedName>
        <fullName evidence="2">EOG090X0NBY</fullName>
    </submittedName>
</protein>
<organism evidence="2">
    <name type="scientific">Daphnia pulicaria</name>
    <dbReference type="NCBI Taxonomy" id="35523"/>
    <lineage>
        <taxon>Eukaryota</taxon>
        <taxon>Metazoa</taxon>
        <taxon>Ecdysozoa</taxon>
        <taxon>Arthropoda</taxon>
        <taxon>Crustacea</taxon>
        <taxon>Branchiopoda</taxon>
        <taxon>Diplostraca</taxon>
        <taxon>Cladocera</taxon>
        <taxon>Anomopoda</taxon>
        <taxon>Daphniidae</taxon>
        <taxon>Daphnia</taxon>
    </lineage>
</organism>
<reference evidence="2" key="1">
    <citation type="submission" date="2018-08" db="EMBL/GenBank/DDBJ databases">
        <authorList>
            <person name="Cornetti L."/>
        </authorList>
    </citation>
    <scope>NUCLEOTIDE SEQUENCE</scope>
    <source>
        <strain evidence="2">CZ-RIM1-1</strain>
    </source>
</reference>
<name>A0A4Y7MYZ1_9CRUS</name>
<feature type="domain" description="Zinc finger CHCC-type" evidence="1">
    <location>
        <begin position="95"/>
        <end position="130"/>
    </location>
</feature>
<evidence type="ECO:0000259" key="1">
    <source>
        <dbReference type="Pfam" id="PF10276"/>
    </source>
</evidence>
<evidence type="ECO:0000313" key="2">
    <source>
        <dbReference type="EMBL" id="SVE85929.1"/>
    </source>
</evidence>
<dbReference type="Pfam" id="PF10276">
    <property type="entry name" value="zf-CHCC"/>
    <property type="match status" value="1"/>
</dbReference>
<dbReference type="FunFam" id="2.60.260.40:FF:000003">
    <property type="entry name" value="NADH dehydrogenase [ubiquinone] iron-sulfur protein 6, mitochondrial"/>
    <property type="match status" value="1"/>
</dbReference>
<dbReference type="GO" id="GO:0005739">
    <property type="term" value="C:mitochondrion"/>
    <property type="evidence" value="ECO:0007669"/>
    <property type="project" value="GOC"/>
</dbReference>
<dbReference type="EMBL" id="LR016310">
    <property type="protein sequence ID" value="SVE85929.1"/>
    <property type="molecule type" value="mRNA"/>
</dbReference>
<proteinExistence type="evidence at transcript level"/>
<accession>A0A4Y7MYZ1</accession>
<dbReference type="Gene3D" id="2.60.260.40">
    <property type="entry name" value="q5lls5 like domains"/>
    <property type="match status" value="1"/>
</dbReference>
<dbReference type="AlphaFoldDB" id="A0A4Y7MYZ1"/>